<feature type="domain" description="Zn(2)-C6 fungal-type" evidence="10">
    <location>
        <begin position="36"/>
        <end position="69"/>
    </location>
</feature>
<dbReference type="GO" id="GO:0001216">
    <property type="term" value="F:DNA-binding transcription activator activity"/>
    <property type="evidence" value="ECO:0007669"/>
    <property type="project" value="UniProtKB-ARBA"/>
</dbReference>
<keyword evidence="6" id="KW-0804">Transcription</keyword>
<evidence type="ECO:0000256" key="8">
    <source>
        <dbReference type="SAM" id="Coils"/>
    </source>
</evidence>
<keyword evidence="7" id="KW-0539">Nucleus</keyword>
<dbReference type="GO" id="GO:0000981">
    <property type="term" value="F:DNA-binding transcription factor activity, RNA polymerase II-specific"/>
    <property type="evidence" value="ECO:0007669"/>
    <property type="project" value="InterPro"/>
</dbReference>
<dbReference type="CDD" id="cd00067">
    <property type="entry name" value="GAL4"/>
    <property type="match status" value="1"/>
</dbReference>
<proteinExistence type="predicted"/>
<dbReference type="PANTHER" id="PTHR31845">
    <property type="entry name" value="FINGER DOMAIN PROTEIN, PUTATIVE-RELATED"/>
    <property type="match status" value="1"/>
</dbReference>
<keyword evidence="8" id="KW-0175">Coiled coil</keyword>
<evidence type="ECO:0000256" key="9">
    <source>
        <dbReference type="SAM" id="MobiDB-lite"/>
    </source>
</evidence>
<protein>
    <recommendedName>
        <fullName evidence="10">Zn(2)-C6 fungal-type domain-containing protein</fullName>
    </recommendedName>
</protein>
<dbReference type="OrthoDB" id="3163292at2759"/>
<feature type="compositionally biased region" description="Low complexity" evidence="9">
    <location>
        <begin position="597"/>
        <end position="607"/>
    </location>
</feature>
<evidence type="ECO:0000256" key="5">
    <source>
        <dbReference type="ARBA" id="ARBA00023125"/>
    </source>
</evidence>
<feature type="region of interest" description="Disordered" evidence="9">
    <location>
        <begin position="597"/>
        <end position="626"/>
    </location>
</feature>
<dbReference type="SUPFAM" id="SSF57701">
    <property type="entry name" value="Zn2/Cys6 DNA-binding domain"/>
    <property type="match status" value="1"/>
</dbReference>
<comment type="caution">
    <text evidence="11">The sequence shown here is derived from an EMBL/GenBank/DDBJ whole genome shotgun (WGS) entry which is preliminary data.</text>
</comment>
<dbReference type="GO" id="GO:0008270">
    <property type="term" value="F:zinc ion binding"/>
    <property type="evidence" value="ECO:0007669"/>
    <property type="project" value="InterPro"/>
</dbReference>
<dbReference type="GeneID" id="83202692"/>
<evidence type="ECO:0000256" key="3">
    <source>
        <dbReference type="ARBA" id="ARBA00022833"/>
    </source>
</evidence>
<organism evidence="11 12">
    <name type="scientific">Penicillium chermesinum</name>
    <dbReference type="NCBI Taxonomy" id="63820"/>
    <lineage>
        <taxon>Eukaryota</taxon>
        <taxon>Fungi</taxon>
        <taxon>Dikarya</taxon>
        <taxon>Ascomycota</taxon>
        <taxon>Pezizomycotina</taxon>
        <taxon>Eurotiomycetes</taxon>
        <taxon>Eurotiomycetidae</taxon>
        <taxon>Eurotiales</taxon>
        <taxon>Aspergillaceae</taxon>
        <taxon>Penicillium</taxon>
    </lineage>
</organism>
<dbReference type="CDD" id="cd12148">
    <property type="entry name" value="fungal_TF_MHR"/>
    <property type="match status" value="1"/>
</dbReference>
<evidence type="ECO:0000256" key="6">
    <source>
        <dbReference type="ARBA" id="ARBA00023163"/>
    </source>
</evidence>
<keyword evidence="3" id="KW-0862">Zinc</keyword>
<keyword evidence="2" id="KW-0479">Metal-binding</keyword>
<dbReference type="EMBL" id="JAPQKS010000004">
    <property type="protein sequence ID" value="KAJ5233137.1"/>
    <property type="molecule type" value="Genomic_DNA"/>
</dbReference>
<sequence length="678" mass="75462">MVVIFTLSSSVHGEKDPCWESVPGLMATPLKKGKKACTECRQQKAKCDVYLNPGQPCSRCLRVKADCVVSDPFKREHKRKRLSDLQRESDELRQRLQTWQSVDPDPSAGMSLLTAAAEIGGRGGPSSDSFSMSPQVSSESYTPQLLAPHGLTSTTPAPVPAPNANVPTLPRTLNGVQVAANEIDDLFDLFFRHFSQFFPILRPKTKPNAYYAQSPLLFWAIIGSSCRAYPQNPTLMIALARSIVEMAFLSALSKSPPWYNIQAILLILTWPFPRGDHPEVGLPLGGMLLHIAMQNGLHIPLSSHEFCRVQLPVPSEADLLRRSELWALSVMTYQRVCMQKGQLPRVNQAQDPSQRSAIFEKIPPWMSLKLRCQDLIARSSEMLLKNGLGFMSVDREQSLDALLLSYENETKDLELQAHTDDQRFDVFFCRLTIQSFHFYKIQTIASSGCCPRIVTTACNVIDYVQSLTDRVASLTMLPNQIAWGLLLAATSLTRILKSQSAAEGVETIRARSSLFTAINLAKQMSVDSADLSAKTVTVLTSIWNSNKAFRKADGTDFTTLRIRGRLALSPVLDAVWWWRDEFDPQSRVRAIIDPRSGRGYSYSQSSSMKENNGETEDGNEMNRLGTGATLSSGDAHDLEDPLMINEQFIADLEWAFGDDAFFSLDPLPPNWASTTTLF</sequence>
<comment type="subcellular location">
    <subcellularLocation>
        <location evidence="1">Nucleus</location>
    </subcellularLocation>
</comment>
<dbReference type="Proteomes" id="UP001150941">
    <property type="component" value="Unassembled WGS sequence"/>
</dbReference>
<evidence type="ECO:0000256" key="2">
    <source>
        <dbReference type="ARBA" id="ARBA00022723"/>
    </source>
</evidence>
<dbReference type="InterPro" id="IPR036864">
    <property type="entry name" value="Zn2-C6_fun-type_DNA-bd_sf"/>
</dbReference>
<dbReference type="RefSeq" id="XP_058331129.1">
    <property type="nucleotide sequence ID" value="XM_058475389.1"/>
</dbReference>
<evidence type="ECO:0000259" key="10">
    <source>
        <dbReference type="PROSITE" id="PS50048"/>
    </source>
</evidence>
<dbReference type="GO" id="GO:0005634">
    <property type="term" value="C:nucleus"/>
    <property type="evidence" value="ECO:0007669"/>
    <property type="project" value="UniProtKB-SubCell"/>
</dbReference>
<keyword evidence="12" id="KW-1185">Reference proteome</keyword>
<dbReference type="PANTHER" id="PTHR31845:SF21">
    <property type="entry name" value="REGULATORY PROTEIN LEU3"/>
    <property type="match status" value="1"/>
</dbReference>
<reference evidence="11" key="2">
    <citation type="journal article" date="2023" name="IMA Fungus">
        <title>Comparative genomic study of the Penicillium genus elucidates a diverse pangenome and 15 lateral gene transfer events.</title>
        <authorList>
            <person name="Petersen C."/>
            <person name="Sorensen T."/>
            <person name="Nielsen M.R."/>
            <person name="Sondergaard T.E."/>
            <person name="Sorensen J.L."/>
            <person name="Fitzpatrick D.A."/>
            <person name="Frisvad J.C."/>
            <person name="Nielsen K.L."/>
        </authorList>
    </citation>
    <scope>NUCLEOTIDE SEQUENCE</scope>
    <source>
        <strain evidence="11">IBT 19713</strain>
    </source>
</reference>
<evidence type="ECO:0000256" key="1">
    <source>
        <dbReference type="ARBA" id="ARBA00004123"/>
    </source>
</evidence>
<dbReference type="GO" id="GO:0000976">
    <property type="term" value="F:transcription cis-regulatory region binding"/>
    <property type="evidence" value="ECO:0007669"/>
    <property type="project" value="TreeGrafter"/>
</dbReference>
<feature type="coiled-coil region" evidence="8">
    <location>
        <begin position="75"/>
        <end position="102"/>
    </location>
</feature>
<evidence type="ECO:0000256" key="4">
    <source>
        <dbReference type="ARBA" id="ARBA00023015"/>
    </source>
</evidence>
<evidence type="ECO:0000256" key="7">
    <source>
        <dbReference type="ARBA" id="ARBA00023242"/>
    </source>
</evidence>
<evidence type="ECO:0000313" key="11">
    <source>
        <dbReference type="EMBL" id="KAJ5233137.1"/>
    </source>
</evidence>
<dbReference type="InterPro" id="IPR001138">
    <property type="entry name" value="Zn2Cys6_DnaBD"/>
</dbReference>
<dbReference type="Pfam" id="PF00172">
    <property type="entry name" value="Zn_clus"/>
    <property type="match status" value="1"/>
</dbReference>
<dbReference type="SMART" id="SM00066">
    <property type="entry name" value="GAL4"/>
    <property type="match status" value="1"/>
</dbReference>
<name>A0A9W9TNV2_9EURO</name>
<gene>
    <name evidence="11" type="ORF">N7468_006093</name>
</gene>
<dbReference type="PROSITE" id="PS50048">
    <property type="entry name" value="ZN2_CY6_FUNGAL_2"/>
    <property type="match status" value="1"/>
</dbReference>
<keyword evidence="4" id="KW-0805">Transcription regulation</keyword>
<dbReference type="Gene3D" id="4.10.240.10">
    <property type="entry name" value="Zn(2)-C6 fungal-type DNA-binding domain"/>
    <property type="match status" value="1"/>
</dbReference>
<keyword evidence="5" id="KW-0238">DNA-binding</keyword>
<dbReference type="InterPro" id="IPR051089">
    <property type="entry name" value="prtT"/>
</dbReference>
<dbReference type="AlphaFoldDB" id="A0A9W9TNV2"/>
<reference evidence="11" key="1">
    <citation type="submission" date="2022-11" db="EMBL/GenBank/DDBJ databases">
        <authorList>
            <person name="Petersen C."/>
        </authorList>
    </citation>
    <scope>NUCLEOTIDE SEQUENCE</scope>
    <source>
        <strain evidence="11">IBT 19713</strain>
    </source>
</reference>
<dbReference type="FunFam" id="4.10.240.10:FF:000003">
    <property type="entry name" value="C6 transcription factor (Leu3)"/>
    <property type="match status" value="1"/>
</dbReference>
<accession>A0A9W9TNV2</accession>
<evidence type="ECO:0000313" key="12">
    <source>
        <dbReference type="Proteomes" id="UP001150941"/>
    </source>
</evidence>
<dbReference type="PROSITE" id="PS00463">
    <property type="entry name" value="ZN2_CY6_FUNGAL_1"/>
    <property type="match status" value="1"/>
</dbReference>